<proteinExistence type="predicted"/>
<evidence type="ECO:0000313" key="1">
    <source>
        <dbReference type="EMBL" id="BAT85069.1"/>
    </source>
</evidence>
<keyword evidence="2" id="KW-1185">Reference proteome</keyword>
<dbReference type="EMBL" id="AP015037">
    <property type="protein sequence ID" value="BAT85069.1"/>
    <property type="molecule type" value="Genomic_DNA"/>
</dbReference>
<dbReference type="AlphaFoldDB" id="A0A0S3RWX3"/>
<protein>
    <submittedName>
        <fullName evidence="1">Uncharacterized protein</fullName>
    </submittedName>
</protein>
<dbReference type="Proteomes" id="UP000291084">
    <property type="component" value="Chromosome 4"/>
</dbReference>
<feature type="non-terminal residue" evidence="1">
    <location>
        <position position="1"/>
    </location>
</feature>
<accession>A0A0S3RWX3</accession>
<name>A0A0S3RWX3_PHAAN</name>
<organism evidence="1 2">
    <name type="scientific">Vigna angularis var. angularis</name>
    <dbReference type="NCBI Taxonomy" id="157739"/>
    <lineage>
        <taxon>Eukaryota</taxon>
        <taxon>Viridiplantae</taxon>
        <taxon>Streptophyta</taxon>
        <taxon>Embryophyta</taxon>
        <taxon>Tracheophyta</taxon>
        <taxon>Spermatophyta</taxon>
        <taxon>Magnoliopsida</taxon>
        <taxon>eudicotyledons</taxon>
        <taxon>Gunneridae</taxon>
        <taxon>Pentapetalae</taxon>
        <taxon>rosids</taxon>
        <taxon>fabids</taxon>
        <taxon>Fabales</taxon>
        <taxon>Fabaceae</taxon>
        <taxon>Papilionoideae</taxon>
        <taxon>50 kb inversion clade</taxon>
        <taxon>NPAAA clade</taxon>
        <taxon>indigoferoid/millettioid clade</taxon>
        <taxon>Phaseoleae</taxon>
        <taxon>Vigna</taxon>
    </lineage>
</organism>
<evidence type="ECO:0000313" key="2">
    <source>
        <dbReference type="Proteomes" id="UP000291084"/>
    </source>
</evidence>
<reference evidence="1 2" key="1">
    <citation type="journal article" date="2015" name="Sci. Rep.">
        <title>The power of single molecule real-time sequencing technology in the de novo assembly of a eukaryotic genome.</title>
        <authorList>
            <person name="Sakai H."/>
            <person name="Naito K."/>
            <person name="Ogiso-Tanaka E."/>
            <person name="Takahashi Y."/>
            <person name="Iseki K."/>
            <person name="Muto C."/>
            <person name="Satou K."/>
            <person name="Teruya K."/>
            <person name="Shiroma A."/>
            <person name="Shimoji M."/>
            <person name="Hirano T."/>
            <person name="Itoh T."/>
            <person name="Kaga A."/>
            <person name="Tomooka N."/>
        </authorList>
    </citation>
    <scope>NUCLEOTIDE SEQUENCE [LARGE SCALE GENOMIC DNA]</scope>
    <source>
        <strain evidence="2">cv. Shumari</strain>
    </source>
</reference>
<sequence>FPPTYQSTTIVVDPPAYQSSPSQQRYRSQHINHSQLNIVVQFSQFISTNNHNLIMLYYIIILSDHSYLKFLMYSGTQSLIMLNHDFNKA</sequence>
<gene>
    <name evidence="1" type="primary">Vigan.04G256300</name>
    <name evidence="1" type="ORF">VIGAN_04256300</name>
</gene>